<dbReference type="GO" id="GO:0015562">
    <property type="term" value="F:efflux transmembrane transporter activity"/>
    <property type="evidence" value="ECO:0007669"/>
    <property type="project" value="InterPro"/>
</dbReference>
<dbReference type="PANTHER" id="PTHR30203">
    <property type="entry name" value="OUTER MEMBRANE CATION EFFLUX PROTEIN"/>
    <property type="match status" value="1"/>
</dbReference>
<dbReference type="PROSITE" id="PS51257">
    <property type="entry name" value="PROKAR_LIPOPROTEIN"/>
    <property type="match status" value="1"/>
</dbReference>
<feature type="compositionally biased region" description="Low complexity" evidence="3">
    <location>
        <begin position="498"/>
        <end position="509"/>
    </location>
</feature>
<dbReference type="InterPro" id="IPR010131">
    <property type="entry name" value="MdtP/NodT-like"/>
</dbReference>
<dbReference type="NCBIfam" id="TIGR01845">
    <property type="entry name" value="outer_NodT"/>
    <property type="match status" value="1"/>
</dbReference>
<keyword evidence="2" id="KW-0812">Transmembrane</keyword>
<sequence length="572" mass="61131">MPRPPARPLPPPFMVSLLALLLGGCALISPPATPTPEMPSVPVPEAWHQPDDDEGLSIQPRWWLGFEDPALERFVEQALRSNVRMSVALERLHRARLALRQASASRWPSASAGVDVSLDQPMRQGGGTATLDLSAGLSYEVDLWGRLAAARTAAEFEALATQEDRLATALALVGEVTAQHWELCLANEQLALLDAEVRDVEWMLTIVRVRHKAGAVPETDVTEIEQLLDSLHLQRLELRRNRGTARQALSLLLGAWPEPPAGEGLMVPREGLPPLPAGDPAAVVARRPDVRAAEARLRAQFLAVDEARARLYPGLELSASLSASSERWLKILSNPTLSLGSGLLLPLLEGERRALDLEAEYSRAEEAALQYRHTVMSALSEVENALAERPYLVERVARLTRGAALADRAERVAKARFEAGLSNAMPWLEQRRQKRDSVLALAKGRRDLLGAQMRLYLALGGDSGLADAVDRRPEDPLAGVPGAAPLRTVNPLPGVVVPAPQRPATTRPASGVRASEAGAAASRDPGADPARGPAAVATVPEAAAPAASAPVVLPPLPAPPVLPPLPQGGEGR</sequence>
<keyword evidence="2" id="KW-0732">Signal</keyword>
<protein>
    <submittedName>
        <fullName evidence="4">TolC family protein</fullName>
    </submittedName>
</protein>
<dbReference type="SUPFAM" id="SSF56954">
    <property type="entry name" value="Outer membrane efflux proteins (OEP)"/>
    <property type="match status" value="1"/>
</dbReference>
<evidence type="ECO:0000313" key="4">
    <source>
        <dbReference type="EMBL" id="NDY91921.1"/>
    </source>
</evidence>
<keyword evidence="5" id="KW-1185">Reference proteome</keyword>
<evidence type="ECO:0000256" key="1">
    <source>
        <dbReference type="ARBA" id="ARBA00007613"/>
    </source>
</evidence>
<feature type="compositionally biased region" description="Low complexity" evidence="3">
    <location>
        <begin position="523"/>
        <end position="551"/>
    </location>
</feature>
<keyword evidence="2" id="KW-0449">Lipoprotein</keyword>
<dbReference type="InterPro" id="IPR003423">
    <property type="entry name" value="OMP_efflux"/>
</dbReference>
<dbReference type="EMBL" id="JAAGOH010000013">
    <property type="protein sequence ID" value="NDY91921.1"/>
    <property type="molecule type" value="Genomic_DNA"/>
</dbReference>
<accession>A0A7C9TJC6</accession>
<comment type="similarity">
    <text evidence="1 2">Belongs to the outer membrane factor (OMF) (TC 1.B.17) family.</text>
</comment>
<feature type="compositionally biased region" description="Pro residues" evidence="3">
    <location>
        <begin position="552"/>
        <end position="566"/>
    </location>
</feature>
<dbReference type="Gene3D" id="1.20.1600.10">
    <property type="entry name" value="Outer membrane efflux proteins (OEP)"/>
    <property type="match status" value="1"/>
</dbReference>
<keyword evidence="2" id="KW-0564">Palmitate</keyword>
<feature type="region of interest" description="Disordered" evidence="3">
    <location>
        <begin position="494"/>
        <end position="572"/>
    </location>
</feature>
<dbReference type="Gene3D" id="2.20.200.10">
    <property type="entry name" value="Outer membrane efflux proteins (OEP)"/>
    <property type="match status" value="1"/>
</dbReference>
<feature type="chain" id="PRO_5029032003" evidence="2">
    <location>
        <begin position="35"/>
        <end position="572"/>
    </location>
</feature>
<keyword evidence="2" id="KW-0472">Membrane</keyword>
<keyword evidence="2" id="KW-1134">Transmembrane beta strand</keyword>
<comment type="caution">
    <text evidence="4">The sequence shown here is derived from an EMBL/GenBank/DDBJ whole genome shotgun (WGS) entry which is preliminary data.</text>
</comment>
<dbReference type="RefSeq" id="WP_163457775.1">
    <property type="nucleotide sequence ID" value="NZ_JAAGOH010000013.1"/>
</dbReference>
<dbReference type="PANTHER" id="PTHR30203:SF32">
    <property type="entry name" value="CATION EFFLUX SYSTEM PROTEIN CUSC"/>
    <property type="match status" value="1"/>
</dbReference>
<organism evidence="4 5">
    <name type="scientific">Ideonella livida</name>
    <dbReference type="NCBI Taxonomy" id="2707176"/>
    <lineage>
        <taxon>Bacteria</taxon>
        <taxon>Pseudomonadati</taxon>
        <taxon>Pseudomonadota</taxon>
        <taxon>Betaproteobacteria</taxon>
        <taxon>Burkholderiales</taxon>
        <taxon>Sphaerotilaceae</taxon>
        <taxon>Ideonella</taxon>
    </lineage>
</organism>
<feature type="signal peptide" evidence="2">
    <location>
        <begin position="1"/>
        <end position="34"/>
    </location>
</feature>
<gene>
    <name evidence="4" type="ORF">G3A44_12065</name>
</gene>
<dbReference type="AlphaFoldDB" id="A0A7C9TJC6"/>
<comment type="subcellular location">
    <subcellularLocation>
        <location evidence="2">Cell membrane</location>
        <topology evidence="2">Lipid-anchor</topology>
    </subcellularLocation>
</comment>
<dbReference type="GO" id="GO:0005886">
    <property type="term" value="C:plasma membrane"/>
    <property type="evidence" value="ECO:0007669"/>
    <property type="project" value="UniProtKB-SubCell"/>
</dbReference>
<name>A0A7C9TJC6_9BURK</name>
<evidence type="ECO:0000256" key="3">
    <source>
        <dbReference type="SAM" id="MobiDB-lite"/>
    </source>
</evidence>
<evidence type="ECO:0000313" key="5">
    <source>
        <dbReference type="Proteomes" id="UP000484255"/>
    </source>
</evidence>
<reference evidence="4 5" key="1">
    <citation type="submission" date="2020-02" db="EMBL/GenBank/DDBJ databases">
        <title>Ideonella bacterium strain TBM-1.</title>
        <authorList>
            <person name="Chen W.-M."/>
        </authorList>
    </citation>
    <scope>NUCLEOTIDE SEQUENCE [LARGE SCALE GENOMIC DNA]</scope>
    <source>
        <strain evidence="4 5">TBM-1</strain>
    </source>
</reference>
<proteinExistence type="inferred from homology"/>
<dbReference type="Pfam" id="PF02321">
    <property type="entry name" value="OEP"/>
    <property type="match status" value="2"/>
</dbReference>
<dbReference type="Proteomes" id="UP000484255">
    <property type="component" value="Unassembled WGS sequence"/>
</dbReference>
<evidence type="ECO:0000256" key="2">
    <source>
        <dbReference type="RuleBase" id="RU362097"/>
    </source>
</evidence>